<dbReference type="SUPFAM" id="SSF52821">
    <property type="entry name" value="Rhodanese/Cell cycle control phosphatase"/>
    <property type="match status" value="1"/>
</dbReference>
<dbReference type="CDD" id="cd00158">
    <property type="entry name" value="RHOD"/>
    <property type="match status" value="1"/>
</dbReference>
<dbReference type="Pfam" id="PF00581">
    <property type="entry name" value="Rhodanese"/>
    <property type="match status" value="1"/>
</dbReference>
<dbReference type="EMBL" id="AP018203">
    <property type="protein sequence ID" value="BAY57324.1"/>
    <property type="molecule type" value="Genomic_DNA"/>
</dbReference>
<evidence type="ECO:0000259" key="2">
    <source>
        <dbReference type="PROSITE" id="PS50206"/>
    </source>
</evidence>
<dbReference type="AlphaFoldDB" id="A0A1Z4JKR1"/>
<name>A0A1Z4JKR1_LEPBY</name>
<dbReference type="PANTHER" id="PTHR43031:SF1">
    <property type="entry name" value="PYRIDINE NUCLEOTIDE-DISULPHIDE OXIDOREDUCTASE"/>
    <property type="match status" value="1"/>
</dbReference>
<dbReference type="PANTHER" id="PTHR43031">
    <property type="entry name" value="FAD-DEPENDENT OXIDOREDUCTASE"/>
    <property type="match status" value="1"/>
</dbReference>
<sequence length="163" mass="18193">MSKLEDAIENAKEALPNITPTPPGLKAESSVHDLKSRLEWGEPALTILDVRSRDVYNHGHIMGAMEFPMDQLVELSQKNFEYKRDIYVYGATDEETTEAARMLRQAGFVNVAELKGGLEAWKAVGGSTEGIDETRAEPGANAYNVVTNVKNHFERQEIDFQKP</sequence>
<dbReference type="PROSITE" id="PS50206">
    <property type="entry name" value="RHODANESE_3"/>
    <property type="match status" value="1"/>
</dbReference>
<proteinExistence type="predicted"/>
<dbReference type="InterPro" id="IPR050229">
    <property type="entry name" value="GlpE_sulfurtransferase"/>
</dbReference>
<dbReference type="InterPro" id="IPR001763">
    <property type="entry name" value="Rhodanese-like_dom"/>
</dbReference>
<feature type="compositionally biased region" description="Basic and acidic residues" evidence="1">
    <location>
        <begin position="1"/>
        <end position="12"/>
    </location>
</feature>
<dbReference type="Gene3D" id="3.40.250.10">
    <property type="entry name" value="Rhodanese-like domain"/>
    <property type="match status" value="1"/>
</dbReference>
<organism evidence="3 4">
    <name type="scientific">Leptolyngbya boryana NIES-2135</name>
    <dbReference type="NCBI Taxonomy" id="1973484"/>
    <lineage>
        <taxon>Bacteria</taxon>
        <taxon>Bacillati</taxon>
        <taxon>Cyanobacteriota</taxon>
        <taxon>Cyanophyceae</taxon>
        <taxon>Leptolyngbyales</taxon>
        <taxon>Leptolyngbyaceae</taxon>
        <taxon>Leptolyngbya group</taxon>
        <taxon>Leptolyngbya</taxon>
    </lineage>
</organism>
<gene>
    <name evidence="3" type="ORF">NIES2135_41890</name>
</gene>
<feature type="region of interest" description="Disordered" evidence="1">
    <location>
        <begin position="1"/>
        <end position="30"/>
    </location>
</feature>
<evidence type="ECO:0000256" key="1">
    <source>
        <dbReference type="SAM" id="MobiDB-lite"/>
    </source>
</evidence>
<evidence type="ECO:0000313" key="3">
    <source>
        <dbReference type="EMBL" id="BAY57324.1"/>
    </source>
</evidence>
<dbReference type="SMART" id="SM00450">
    <property type="entry name" value="RHOD"/>
    <property type="match status" value="1"/>
</dbReference>
<reference evidence="3 4" key="1">
    <citation type="submission" date="2017-06" db="EMBL/GenBank/DDBJ databases">
        <title>Genome sequencing of cyanobaciteial culture collection at National Institute for Environmental Studies (NIES).</title>
        <authorList>
            <person name="Hirose Y."/>
            <person name="Shimura Y."/>
            <person name="Fujisawa T."/>
            <person name="Nakamura Y."/>
            <person name="Kawachi M."/>
        </authorList>
    </citation>
    <scope>NUCLEOTIDE SEQUENCE [LARGE SCALE GENOMIC DNA]</scope>
    <source>
        <strain evidence="3 4">NIES-2135</strain>
    </source>
</reference>
<evidence type="ECO:0000313" key="4">
    <source>
        <dbReference type="Proteomes" id="UP000217895"/>
    </source>
</evidence>
<accession>A0A1Z4JKR1</accession>
<protein>
    <submittedName>
        <fullName evidence="3">Rhodanese domain-containing protein</fullName>
    </submittedName>
</protein>
<keyword evidence="4" id="KW-1185">Reference proteome</keyword>
<dbReference type="InterPro" id="IPR036873">
    <property type="entry name" value="Rhodanese-like_dom_sf"/>
</dbReference>
<dbReference type="Proteomes" id="UP000217895">
    <property type="component" value="Chromosome"/>
</dbReference>
<feature type="domain" description="Rhodanese" evidence="2">
    <location>
        <begin position="41"/>
        <end position="130"/>
    </location>
</feature>